<accession>A0ABR0EIW2</accession>
<proteinExistence type="inferred from homology"/>
<evidence type="ECO:0000259" key="8">
    <source>
        <dbReference type="Pfam" id="PF05270"/>
    </source>
</evidence>
<dbReference type="InterPro" id="IPR038964">
    <property type="entry name" value="ABFB"/>
</dbReference>
<sequence>MISRPSLVAQAGILALLSLVSAGPCDIYAKANTPCVAAHSPVRALYDSYKDVLYQVKRGSDNQTMPIYPLQAGGVANASAQDAFCVQTTCVISIIYDQSGKGNHLTQAPPGSAAQGPNPGGYDDLVLAAGAPITLNGKKAYGVFIQPNSGYRIDNTTGVAKGDAAEGMYAVLDGTHYNSRCCFDYGNAESDNTDHGSSDNGAMEAIYFGTGDGSASSGSGSGPWVMADLENGLYSGYNHGNNNGDPTLNYRFVTAIVKGEPGNNWAIRGGDATSGTVSTFYEGQRPSGGYNPMKKQGSIILGIGGDNSDGAQGTFYEGVITSGYPTNDTEAAVAKNIQSAGYGVTSLTSGPAVNVGSSISFKVTTPGFTDRFLYHTSDNVINTTVVNSNSPSALKGQASWTVRTGLGNSMCVSFESKDVPGSYIRHSSSRLRIDSDDGSKLMHEDATFCPEAGLNGQGNLIRSWSYPTRSFRHINAACYIAANGGPNFFDTTNSYNNDVSWLIGNSFA</sequence>
<evidence type="ECO:0000256" key="2">
    <source>
        <dbReference type="ARBA" id="ARBA00006963"/>
    </source>
</evidence>
<comment type="catalytic activity">
    <reaction evidence="1 7">
        <text>Hydrolysis of terminal non-reducing alpha-L-arabinofuranoside residues in alpha-L-arabinosides.</text>
        <dbReference type="EC" id="3.2.1.55"/>
    </reaction>
</comment>
<comment type="subcellular location">
    <subcellularLocation>
        <location evidence="7">Secreted</location>
    </subcellularLocation>
</comment>
<keyword evidence="3 7" id="KW-0732">Signal</keyword>
<dbReference type="InterPro" id="IPR036195">
    <property type="entry name" value="AbfB_ABD_sf"/>
</dbReference>
<keyword evidence="4 7" id="KW-0378">Hydrolase</keyword>
<dbReference type="SUPFAM" id="SSF110221">
    <property type="entry name" value="AbfB domain"/>
    <property type="match status" value="1"/>
</dbReference>
<feature type="chain" id="PRO_5045011136" description="Alpha-L-arabinofuranosidase" evidence="7">
    <location>
        <begin position="23"/>
        <end position="508"/>
    </location>
</feature>
<evidence type="ECO:0000313" key="11">
    <source>
        <dbReference type="Proteomes" id="UP001305779"/>
    </source>
</evidence>
<organism evidence="10 11">
    <name type="scientific">Zasmidium cellare</name>
    <name type="common">Wine cellar mold</name>
    <name type="synonym">Racodium cellare</name>
    <dbReference type="NCBI Taxonomy" id="395010"/>
    <lineage>
        <taxon>Eukaryota</taxon>
        <taxon>Fungi</taxon>
        <taxon>Dikarya</taxon>
        <taxon>Ascomycota</taxon>
        <taxon>Pezizomycotina</taxon>
        <taxon>Dothideomycetes</taxon>
        <taxon>Dothideomycetidae</taxon>
        <taxon>Mycosphaerellales</taxon>
        <taxon>Mycosphaerellaceae</taxon>
        <taxon>Zasmidium</taxon>
    </lineage>
</organism>
<evidence type="ECO:0000256" key="1">
    <source>
        <dbReference type="ARBA" id="ARBA00001462"/>
    </source>
</evidence>
<evidence type="ECO:0000256" key="3">
    <source>
        <dbReference type="ARBA" id="ARBA00022729"/>
    </source>
</evidence>
<keyword evidence="7" id="KW-0119">Carbohydrate metabolism</keyword>
<keyword evidence="11" id="KW-1185">Reference proteome</keyword>
<keyword evidence="6 7" id="KW-0326">Glycosidase</keyword>
<dbReference type="EC" id="3.2.1.55" evidence="7"/>
<dbReference type="Proteomes" id="UP001305779">
    <property type="component" value="Unassembled WGS sequence"/>
</dbReference>
<feature type="domain" description="Alpha-L-arabinofuranosidase B catalytic" evidence="9">
    <location>
        <begin position="24"/>
        <end position="342"/>
    </location>
</feature>
<feature type="domain" description="Alpha-L-arabinofuranosidase B arabinose-binding" evidence="8">
    <location>
        <begin position="362"/>
        <end position="503"/>
    </location>
</feature>
<name>A0ABR0EIW2_ZASCE</name>
<comment type="pathway">
    <text evidence="7">Glycan metabolism; L-arabinan degradation.</text>
</comment>
<evidence type="ECO:0000256" key="5">
    <source>
        <dbReference type="ARBA" id="ARBA00023180"/>
    </source>
</evidence>
<dbReference type="CDD" id="cd23399">
    <property type="entry name" value="beta-trefoil_ABD_ABFB"/>
    <property type="match status" value="1"/>
</dbReference>
<dbReference type="Pfam" id="PF09206">
    <property type="entry name" value="ArabFuran-catal"/>
    <property type="match status" value="1"/>
</dbReference>
<dbReference type="SUPFAM" id="SSF49899">
    <property type="entry name" value="Concanavalin A-like lectins/glucanases"/>
    <property type="match status" value="1"/>
</dbReference>
<evidence type="ECO:0000259" key="9">
    <source>
        <dbReference type="Pfam" id="PF09206"/>
    </source>
</evidence>
<comment type="caution">
    <text evidence="10">The sequence shown here is derived from an EMBL/GenBank/DDBJ whole genome shotgun (WGS) entry which is preliminary data.</text>
</comment>
<comment type="similarity">
    <text evidence="2 7">Belongs to the glycosyl hydrolase 54 family.</text>
</comment>
<dbReference type="InterPro" id="IPR007934">
    <property type="entry name" value="AbfB_ABD"/>
</dbReference>
<dbReference type="Gene3D" id="2.60.120.200">
    <property type="match status" value="1"/>
</dbReference>
<evidence type="ECO:0000313" key="10">
    <source>
        <dbReference type="EMBL" id="KAK4501105.1"/>
    </source>
</evidence>
<feature type="signal peptide" evidence="7">
    <location>
        <begin position="1"/>
        <end position="22"/>
    </location>
</feature>
<keyword evidence="7" id="KW-0858">Xylan degradation</keyword>
<gene>
    <name evidence="10" type="ORF">PRZ48_006911</name>
</gene>
<keyword evidence="7" id="KW-0964">Secreted</keyword>
<dbReference type="Gene3D" id="2.80.10.50">
    <property type="match status" value="1"/>
</dbReference>
<reference evidence="10 11" key="1">
    <citation type="journal article" date="2023" name="G3 (Bethesda)">
        <title>A chromosome-level genome assembly of Zasmidium syzygii isolated from banana leaves.</title>
        <authorList>
            <person name="van Westerhoven A.C."/>
            <person name="Mehrabi R."/>
            <person name="Talebi R."/>
            <person name="Steentjes M.B.F."/>
            <person name="Corcolon B."/>
            <person name="Chong P.A."/>
            <person name="Kema G.H.J."/>
            <person name="Seidl M.F."/>
        </authorList>
    </citation>
    <scope>NUCLEOTIDE SEQUENCE [LARGE SCALE GENOMIC DNA]</scope>
    <source>
        <strain evidence="10 11">P124</strain>
    </source>
</reference>
<dbReference type="PANTHER" id="PTHR39447">
    <property type="entry name" value="ALPHA-L-ARABINOFURANOSIDASE B"/>
    <property type="match status" value="1"/>
</dbReference>
<evidence type="ECO:0000256" key="6">
    <source>
        <dbReference type="ARBA" id="ARBA00023295"/>
    </source>
</evidence>
<dbReference type="InterPro" id="IPR013320">
    <property type="entry name" value="ConA-like_dom_sf"/>
</dbReference>
<protein>
    <recommendedName>
        <fullName evidence="7">Alpha-L-arabinofuranosidase</fullName>
        <ecNumber evidence="7">3.2.1.55</ecNumber>
    </recommendedName>
</protein>
<keyword evidence="5" id="KW-0325">Glycoprotein</keyword>
<dbReference type="EMBL" id="JAXOVC010000005">
    <property type="protein sequence ID" value="KAK4501105.1"/>
    <property type="molecule type" value="Genomic_DNA"/>
</dbReference>
<evidence type="ECO:0000256" key="4">
    <source>
        <dbReference type="ARBA" id="ARBA00022801"/>
    </source>
</evidence>
<dbReference type="Pfam" id="PF05270">
    <property type="entry name" value="AbfB"/>
    <property type="match status" value="1"/>
</dbReference>
<evidence type="ECO:0000256" key="7">
    <source>
        <dbReference type="RuleBase" id="RU367111"/>
    </source>
</evidence>
<dbReference type="PANTHER" id="PTHR39447:SF2">
    <property type="entry name" value="ALPHA-L-ARABINOFURANOSIDASE B"/>
    <property type="match status" value="1"/>
</dbReference>
<dbReference type="InterPro" id="IPR015289">
    <property type="entry name" value="A-L-arabinofuranosidase_B_cat"/>
</dbReference>
<keyword evidence="7" id="KW-0624">Polysaccharide degradation</keyword>